<reference evidence="1 2" key="1">
    <citation type="submission" date="2019-05" db="EMBL/GenBank/DDBJ databases">
        <title>Mikania micrantha, genome provides insights into the molecular mechanism of rapid growth.</title>
        <authorList>
            <person name="Liu B."/>
        </authorList>
    </citation>
    <scope>NUCLEOTIDE SEQUENCE [LARGE SCALE GENOMIC DNA]</scope>
    <source>
        <strain evidence="1">NLD-2019</strain>
        <tissue evidence="1">Leaf</tissue>
    </source>
</reference>
<proteinExistence type="predicted"/>
<sequence length="109" mass="11707">MGVYGEHQNYSFGFRASVSGLCRPPKPSVMRVATTSPYGWSGKKQGWSSGGCTVEVSRRSEEMGSLSCLSLGRTHTHQMVCSDGTIERGEELLLLARQCGSSEKECAGA</sequence>
<evidence type="ECO:0000313" key="1">
    <source>
        <dbReference type="EMBL" id="KAD7476933.1"/>
    </source>
</evidence>
<name>A0A5N6PXX5_9ASTR</name>
<dbReference type="EMBL" id="SZYD01000001">
    <property type="protein sequence ID" value="KAD7476933.1"/>
    <property type="molecule type" value="Genomic_DNA"/>
</dbReference>
<dbReference type="AlphaFoldDB" id="A0A5N6PXX5"/>
<dbReference type="Proteomes" id="UP000326396">
    <property type="component" value="Linkage Group LG1"/>
</dbReference>
<protein>
    <submittedName>
        <fullName evidence="1">Uncharacterized protein</fullName>
    </submittedName>
</protein>
<gene>
    <name evidence="1" type="ORF">E3N88_00069</name>
</gene>
<keyword evidence="2" id="KW-1185">Reference proteome</keyword>
<evidence type="ECO:0000313" key="2">
    <source>
        <dbReference type="Proteomes" id="UP000326396"/>
    </source>
</evidence>
<accession>A0A5N6PXX5</accession>
<comment type="caution">
    <text evidence="1">The sequence shown here is derived from an EMBL/GenBank/DDBJ whole genome shotgun (WGS) entry which is preliminary data.</text>
</comment>
<organism evidence="1 2">
    <name type="scientific">Mikania micrantha</name>
    <name type="common">bitter vine</name>
    <dbReference type="NCBI Taxonomy" id="192012"/>
    <lineage>
        <taxon>Eukaryota</taxon>
        <taxon>Viridiplantae</taxon>
        <taxon>Streptophyta</taxon>
        <taxon>Embryophyta</taxon>
        <taxon>Tracheophyta</taxon>
        <taxon>Spermatophyta</taxon>
        <taxon>Magnoliopsida</taxon>
        <taxon>eudicotyledons</taxon>
        <taxon>Gunneridae</taxon>
        <taxon>Pentapetalae</taxon>
        <taxon>asterids</taxon>
        <taxon>campanulids</taxon>
        <taxon>Asterales</taxon>
        <taxon>Asteraceae</taxon>
        <taxon>Asteroideae</taxon>
        <taxon>Heliantheae alliance</taxon>
        <taxon>Eupatorieae</taxon>
        <taxon>Mikania</taxon>
    </lineage>
</organism>